<organism evidence="2">
    <name type="scientific">Darwinula stevensoni</name>
    <dbReference type="NCBI Taxonomy" id="69355"/>
    <lineage>
        <taxon>Eukaryota</taxon>
        <taxon>Metazoa</taxon>
        <taxon>Ecdysozoa</taxon>
        <taxon>Arthropoda</taxon>
        <taxon>Crustacea</taxon>
        <taxon>Oligostraca</taxon>
        <taxon>Ostracoda</taxon>
        <taxon>Podocopa</taxon>
        <taxon>Podocopida</taxon>
        <taxon>Darwinulocopina</taxon>
        <taxon>Darwinuloidea</taxon>
        <taxon>Darwinulidae</taxon>
        <taxon>Darwinula</taxon>
    </lineage>
</organism>
<feature type="compositionally biased region" description="Basic residues" evidence="1">
    <location>
        <begin position="86"/>
        <end position="98"/>
    </location>
</feature>
<name>A0A7R8XDG4_9CRUS</name>
<reference evidence="2" key="1">
    <citation type="submission" date="2020-11" db="EMBL/GenBank/DDBJ databases">
        <authorList>
            <person name="Tran Van P."/>
        </authorList>
    </citation>
    <scope>NUCLEOTIDE SEQUENCE</scope>
</reference>
<sequence>MPMFGSQQGSRPGRPRARSFLFDDLADDIWDFDDAWFSRHRKTNRLFDFGDLLWEFLRVQSLLDYLLGQRCSRSRFRPEDPPQQQPRRHHSHYHRRPGRRDEGRRDSTHSYRIPSPDPKHDRSRRWKDLEEEMKKILRDRFTEEWTSDYASDEEDRDRPRYRSSMTFTRFTPKKDQGSPFTHKTRKEKDQDQEVPTGTESIRKPQSEYQRPSARKYEEETKTKYQHEPWKYRGPDTRKDDEEAKTKYQYEPWKYRGPVTRKDDEETRRKYPGPGTRKDDEDTKTKYQHEPWKYPGPGTRKDDEETRTKYPGPGTRKNDKETKCQYDPLKYNKSGTRKNEEETKSKEEPLSAKCDGGPRASTGTKYYRPSGGTKMYHHIFNGPGESTRVVYHTIIREDSADATAKKDREPDVVITEITDEEAEEILREERAKKHREEKKENEEKEKRDKWPIHCPICTDMADPSDQMKLFCGHTFHSRVGTSVVRPPS</sequence>
<protein>
    <submittedName>
        <fullName evidence="2">Uncharacterized protein</fullName>
    </submittedName>
</protein>
<evidence type="ECO:0000313" key="3">
    <source>
        <dbReference type="Proteomes" id="UP000677054"/>
    </source>
</evidence>
<feature type="region of interest" description="Disordered" evidence="1">
    <location>
        <begin position="73"/>
        <end position="126"/>
    </location>
</feature>
<dbReference type="InterPro" id="IPR013083">
    <property type="entry name" value="Znf_RING/FYVE/PHD"/>
</dbReference>
<keyword evidence="3" id="KW-1185">Reference proteome</keyword>
<dbReference type="Gene3D" id="3.30.40.10">
    <property type="entry name" value="Zinc/RING finger domain, C3HC4 (zinc finger)"/>
    <property type="match status" value="1"/>
</dbReference>
<accession>A0A7R8XDG4</accession>
<feature type="compositionally biased region" description="Basic and acidic residues" evidence="1">
    <location>
        <begin position="99"/>
        <end position="109"/>
    </location>
</feature>
<evidence type="ECO:0000313" key="2">
    <source>
        <dbReference type="EMBL" id="CAD7248285.1"/>
    </source>
</evidence>
<dbReference type="Proteomes" id="UP000677054">
    <property type="component" value="Unassembled WGS sequence"/>
</dbReference>
<feature type="compositionally biased region" description="Basic and acidic residues" evidence="1">
    <location>
        <begin position="298"/>
        <end position="307"/>
    </location>
</feature>
<feature type="region of interest" description="Disordered" evidence="1">
    <location>
        <begin position="147"/>
        <end position="371"/>
    </location>
</feature>
<feature type="compositionally biased region" description="Basic and acidic residues" evidence="1">
    <location>
        <begin position="336"/>
        <end position="349"/>
    </location>
</feature>
<feature type="compositionally biased region" description="Basic and acidic residues" evidence="1">
    <location>
        <begin position="214"/>
        <end position="247"/>
    </location>
</feature>
<feature type="region of interest" description="Disordered" evidence="1">
    <location>
        <begin position="421"/>
        <end position="449"/>
    </location>
</feature>
<dbReference type="EMBL" id="CAJPEV010001778">
    <property type="protein sequence ID" value="CAG0894307.1"/>
    <property type="molecule type" value="Genomic_DNA"/>
</dbReference>
<feature type="compositionally biased region" description="Basic and acidic residues" evidence="1">
    <location>
        <begin position="436"/>
        <end position="449"/>
    </location>
</feature>
<gene>
    <name evidence="2" type="ORF">DSTB1V02_LOCUS8104</name>
</gene>
<evidence type="ECO:0000256" key="1">
    <source>
        <dbReference type="SAM" id="MobiDB-lite"/>
    </source>
</evidence>
<dbReference type="EMBL" id="LR901295">
    <property type="protein sequence ID" value="CAD7248285.1"/>
    <property type="molecule type" value="Genomic_DNA"/>
</dbReference>
<proteinExistence type="predicted"/>
<dbReference type="AlphaFoldDB" id="A0A7R8XDG4"/>
<feature type="compositionally biased region" description="Basic and acidic residues" evidence="1">
    <location>
        <begin position="259"/>
        <end position="268"/>
    </location>
</feature>
<feature type="compositionally biased region" description="Basic and acidic residues" evidence="1">
    <location>
        <begin position="275"/>
        <end position="291"/>
    </location>
</feature>